<keyword evidence="5" id="KW-0732">Signal</keyword>
<evidence type="ECO:0000256" key="5">
    <source>
        <dbReference type="SAM" id="SignalP"/>
    </source>
</evidence>
<accession>A0A7S8D0Z5</accession>
<evidence type="ECO:0000256" key="1">
    <source>
        <dbReference type="ARBA" id="ARBA00001947"/>
    </source>
</evidence>
<dbReference type="SUPFAM" id="SSF51556">
    <property type="entry name" value="Metallo-dependent hydrolases"/>
    <property type="match status" value="1"/>
</dbReference>
<dbReference type="Proteomes" id="UP000663297">
    <property type="component" value="Chromosome 1"/>
</dbReference>
<reference evidence="7" key="1">
    <citation type="submission" date="2020-11" db="EMBL/GenBank/DDBJ databases">
        <title>The chromosome-scale genome resource for two endophytic Fusarium species: F. culmorum and F. pseudograminearum.</title>
        <authorList>
            <person name="Yuan Z."/>
        </authorList>
    </citation>
    <scope>NUCLEOTIDE SEQUENCE</scope>
    <source>
        <strain evidence="7">Class2-1B</strain>
    </source>
</reference>
<feature type="chain" id="PRO_5031510166" description="Amidohydrolase-related domain-containing protein" evidence="5">
    <location>
        <begin position="20"/>
        <end position="501"/>
    </location>
</feature>
<proteinExistence type="predicted"/>
<gene>
    <name evidence="7" type="ORF">HYE67_002202</name>
</gene>
<keyword evidence="3" id="KW-0378">Hydrolase</keyword>
<dbReference type="PANTHER" id="PTHR11271">
    <property type="entry name" value="GUANINE DEAMINASE"/>
    <property type="match status" value="1"/>
</dbReference>
<dbReference type="GO" id="GO:0005829">
    <property type="term" value="C:cytosol"/>
    <property type="evidence" value="ECO:0007669"/>
    <property type="project" value="TreeGrafter"/>
</dbReference>
<comment type="cofactor">
    <cofactor evidence="1">
        <name>Zn(2+)</name>
        <dbReference type="ChEBI" id="CHEBI:29105"/>
    </cofactor>
</comment>
<evidence type="ECO:0000313" key="8">
    <source>
        <dbReference type="Proteomes" id="UP000663297"/>
    </source>
</evidence>
<dbReference type="Gene3D" id="2.30.40.10">
    <property type="entry name" value="Urease, subunit C, domain 1"/>
    <property type="match status" value="1"/>
</dbReference>
<dbReference type="GO" id="GO:0019239">
    <property type="term" value="F:deaminase activity"/>
    <property type="evidence" value="ECO:0007669"/>
    <property type="project" value="TreeGrafter"/>
</dbReference>
<evidence type="ECO:0000313" key="7">
    <source>
        <dbReference type="EMBL" id="QPC59971.1"/>
    </source>
</evidence>
<dbReference type="AlphaFoldDB" id="A0A7S8D0Z5"/>
<keyword evidence="4" id="KW-0862">Zinc</keyword>
<dbReference type="Gene3D" id="3.20.20.140">
    <property type="entry name" value="Metal-dependent hydrolases"/>
    <property type="match status" value="1"/>
</dbReference>
<organism evidence="7 8">
    <name type="scientific">Fusarium culmorum</name>
    <dbReference type="NCBI Taxonomy" id="5516"/>
    <lineage>
        <taxon>Eukaryota</taxon>
        <taxon>Fungi</taxon>
        <taxon>Dikarya</taxon>
        <taxon>Ascomycota</taxon>
        <taxon>Pezizomycotina</taxon>
        <taxon>Sordariomycetes</taxon>
        <taxon>Hypocreomycetidae</taxon>
        <taxon>Hypocreales</taxon>
        <taxon>Nectriaceae</taxon>
        <taxon>Fusarium</taxon>
    </lineage>
</organism>
<dbReference type="EMBL" id="CP064747">
    <property type="protein sequence ID" value="QPC59971.1"/>
    <property type="molecule type" value="Genomic_DNA"/>
</dbReference>
<dbReference type="SUPFAM" id="SSF51338">
    <property type="entry name" value="Composite domain of metallo-dependent hydrolases"/>
    <property type="match status" value="1"/>
</dbReference>
<evidence type="ECO:0000256" key="4">
    <source>
        <dbReference type="ARBA" id="ARBA00022833"/>
    </source>
</evidence>
<feature type="signal peptide" evidence="5">
    <location>
        <begin position="1"/>
        <end position="19"/>
    </location>
</feature>
<dbReference type="InterPro" id="IPR011059">
    <property type="entry name" value="Metal-dep_hydrolase_composite"/>
</dbReference>
<dbReference type="InterPro" id="IPR051607">
    <property type="entry name" value="Metallo-dep_hydrolases"/>
</dbReference>
<dbReference type="InterPro" id="IPR032466">
    <property type="entry name" value="Metal_Hydrolase"/>
</dbReference>
<feature type="domain" description="Amidohydrolase-related" evidence="6">
    <location>
        <begin position="79"/>
        <end position="436"/>
    </location>
</feature>
<dbReference type="PANTHER" id="PTHR11271:SF37">
    <property type="entry name" value="FAMILY PROTEIN, PUTATIVE (AFU_ORTHOLOGUE AFUA_4G00460)-RELATED"/>
    <property type="match status" value="1"/>
</dbReference>
<protein>
    <recommendedName>
        <fullName evidence="6">Amidohydrolase-related domain-containing protein</fullName>
    </recommendedName>
</protein>
<evidence type="ECO:0000256" key="2">
    <source>
        <dbReference type="ARBA" id="ARBA00022723"/>
    </source>
</evidence>
<name>A0A7S8D0Z5_FUSCU</name>
<dbReference type="Pfam" id="PF01979">
    <property type="entry name" value="Amidohydro_1"/>
    <property type="match status" value="1"/>
</dbReference>
<evidence type="ECO:0000256" key="3">
    <source>
        <dbReference type="ARBA" id="ARBA00022801"/>
    </source>
</evidence>
<sequence length="501" mass="54933">MRHTSAIFAIGALGTQVQAATTRLLSGATIIGWDDSKNEPKIIQDGHLLISDDRIKTVSTSEPSNLPNDTEKIDVTGQIITPGFIDTHRHGWQTAFKTIGSNTTLAQYFGRYGEFAAAPHFTADDVYWGQLAGLLEALNAGVTTSLDHAHHTWSNDTAYAGLNASIASGARVFWSYTFHDVPALNYTVRDQIPNFIEIAESESFKDSNVELGISYDSFGPNPPDAAQDVADLAKDYNVSVVTTHALAGPFGVNNLPEDVHALDLLNTSIPVVFSHGSFMTATGANLLRQTNQYLSITPESEMHYGHTHPHSYYIQDQAALGVDTHFTFSTDILTQARIWLQSARYYFFDKVLVNLEVPNKSPMNVGQAFYLATRAGGMALRRKDLGIIEEGAKADLIVWNAVDSPALLGWVDPVAAVMLHASVADVLHVMVDGEFVKKDGKLTASDYKEIRKSFLKSAARIQKIYKEFEYPELEGEFNGGGFYYASPRIVSTETGLVEKSD</sequence>
<dbReference type="GO" id="GO:0046872">
    <property type="term" value="F:metal ion binding"/>
    <property type="evidence" value="ECO:0007669"/>
    <property type="project" value="UniProtKB-KW"/>
</dbReference>
<evidence type="ECO:0000259" key="6">
    <source>
        <dbReference type="Pfam" id="PF01979"/>
    </source>
</evidence>
<keyword evidence="2" id="KW-0479">Metal-binding</keyword>
<dbReference type="InterPro" id="IPR006680">
    <property type="entry name" value="Amidohydro-rel"/>
</dbReference>